<evidence type="ECO:0000256" key="14">
    <source>
        <dbReference type="ARBA" id="ARBA00022967"/>
    </source>
</evidence>
<dbReference type="InterPro" id="IPR023214">
    <property type="entry name" value="HAD_sf"/>
</dbReference>
<dbReference type="InterPro" id="IPR004014">
    <property type="entry name" value="ATPase_P-typ_cation-transptr_N"/>
</dbReference>
<keyword evidence="13" id="KW-0703">Sarcoplasmic reticulum</keyword>
<dbReference type="FunFam" id="1.20.1110.10:FF:000065">
    <property type="entry name" value="Sarcoplasmic/endoplasmic reticulum calcium ATPase 1"/>
    <property type="match status" value="3"/>
</dbReference>
<dbReference type="GO" id="GO:0033017">
    <property type="term" value="C:sarcoplasmic reticulum membrane"/>
    <property type="evidence" value="ECO:0007669"/>
    <property type="project" value="UniProtKB-SubCell"/>
</dbReference>
<dbReference type="PROSITE" id="PS00154">
    <property type="entry name" value="ATPASE_E1_E2"/>
    <property type="match status" value="1"/>
</dbReference>
<dbReference type="Gene3D" id="1.20.1110.10">
    <property type="entry name" value="Calcium-transporting ATPase, transmembrane domain"/>
    <property type="match status" value="2"/>
</dbReference>
<evidence type="ECO:0000256" key="4">
    <source>
        <dbReference type="ARBA" id="ARBA00005675"/>
    </source>
</evidence>
<dbReference type="InterPro" id="IPR059000">
    <property type="entry name" value="ATPase_P-type_domA"/>
</dbReference>
<dbReference type="SUPFAM" id="SSF81665">
    <property type="entry name" value="Calcium ATPase, transmembrane domain M"/>
    <property type="match status" value="1"/>
</dbReference>
<keyword evidence="7 19" id="KW-0109">Calcium transport</keyword>
<keyword evidence="10 19" id="KW-0106">Calcium</keyword>
<comment type="cofactor">
    <cofactor evidence="1">
        <name>Mg(2+)</name>
        <dbReference type="ChEBI" id="CHEBI:18420"/>
    </cofactor>
</comment>
<dbReference type="Ensembl" id="ENSSRHT00000014703.1">
    <property type="protein sequence ID" value="ENSSRHP00000014210.1"/>
    <property type="gene ID" value="ENSSRHG00000003695.1"/>
</dbReference>
<dbReference type="Pfam" id="PF00689">
    <property type="entry name" value="Cation_ATPase_C"/>
    <property type="match status" value="1"/>
</dbReference>
<dbReference type="InterPro" id="IPR008250">
    <property type="entry name" value="ATPase_P-typ_transduc_dom_A_sf"/>
</dbReference>
<dbReference type="InterPro" id="IPR023298">
    <property type="entry name" value="ATPase_P-typ_TM_dom_sf"/>
</dbReference>
<evidence type="ECO:0000313" key="22">
    <source>
        <dbReference type="Proteomes" id="UP000472270"/>
    </source>
</evidence>
<dbReference type="SMART" id="SM00831">
    <property type="entry name" value="Cation_ATPase_N"/>
    <property type="match status" value="1"/>
</dbReference>
<keyword evidence="6" id="KW-0597">Phosphoprotein</keyword>
<dbReference type="AlphaFoldDB" id="A0A673GFF6"/>
<dbReference type="Pfam" id="PF08282">
    <property type="entry name" value="Hydrolase_3"/>
    <property type="match status" value="1"/>
</dbReference>
<dbReference type="InterPro" id="IPR005782">
    <property type="entry name" value="P-type_ATPase_IIA"/>
</dbReference>
<dbReference type="PRINTS" id="PR00119">
    <property type="entry name" value="CATATPASE"/>
</dbReference>
<evidence type="ECO:0000259" key="20">
    <source>
        <dbReference type="SMART" id="SM00831"/>
    </source>
</evidence>
<dbReference type="NCBIfam" id="TIGR01116">
    <property type="entry name" value="ATPase-IIA1_Ca"/>
    <property type="match status" value="1"/>
</dbReference>
<comment type="function">
    <text evidence="19">Catalyzes the hydrolysis of ATP coupled with the transport of calcium.</text>
</comment>
<evidence type="ECO:0000256" key="13">
    <source>
        <dbReference type="ARBA" id="ARBA00022951"/>
    </source>
</evidence>
<feature type="transmembrane region" description="Helical" evidence="19">
    <location>
        <begin position="893"/>
        <end position="912"/>
    </location>
</feature>
<evidence type="ECO:0000256" key="6">
    <source>
        <dbReference type="ARBA" id="ARBA00022553"/>
    </source>
</evidence>
<evidence type="ECO:0000256" key="2">
    <source>
        <dbReference type="ARBA" id="ARBA00004326"/>
    </source>
</evidence>
<dbReference type="CDD" id="cd02083">
    <property type="entry name" value="P-type_ATPase_SERCA"/>
    <property type="match status" value="1"/>
</dbReference>
<comment type="subcellular location">
    <subcellularLocation>
        <location evidence="3">Endoplasmic reticulum membrane</location>
        <topology evidence="3">Multi-pass membrane protein</topology>
    </subcellularLocation>
    <subcellularLocation>
        <location evidence="19">Membrane</location>
        <topology evidence="19">Multi-pass membrane protein</topology>
    </subcellularLocation>
    <subcellularLocation>
        <location evidence="2">Sarcoplasmic reticulum membrane</location>
        <topology evidence="2">Multi-pass membrane protein</topology>
    </subcellularLocation>
</comment>
<keyword evidence="5 19" id="KW-0813">Transport</keyword>
<keyword evidence="22" id="KW-1185">Reference proteome</keyword>
<dbReference type="Gene3D" id="3.40.50.1000">
    <property type="entry name" value="HAD superfamily/HAD-like"/>
    <property type="match status" value="1"/>
</dbReference>
<dbReference type="PRINTS" id="PR00120">
    <property type="entry name" value="HATPASE"/>
</dbReference>
<dbReference type="FunFam" id="3.40.50.1000:FF:000005">
    <property type="entry name" value="Calcium-transporting ATPase 1"/>
    <property type="match status" value="1"/>
</dbReference>
<dbReference type="FunFam" id="3.40.1110.10:FF:000003">
    <property type="entry name" value="Calcium-transporting ATPase"/>
    <property type="match status" value="1"/>
</dbReference>
<protein>
    <recommendedName>
        <fullName evidence="19">Calcium-transporting ATPase</fullName>
        <ecNumber evidence="19">7.2.2.10</ecNumber>
    </recommendedName>
</protein>
<dbReference type="GO" id="GO:0005388">
    <property type="term" value="F:P-type calcium transporter activity"/>
    <property type="evidence" value="ECO:0007669"/>
    <property type="project" value="UniProtKB-EC"/>
</dbReference>
<evidence type="ECO:0000256" key="7">
    <source>
        <dbReference type="ARBA" id="ARBA00022568"/>
    </source>
</evidence>
<evidence type="ECO:0000256" key="9">
    <source>
        <dbReference type="ARBA" id="ARBA00022741"/>
    </source>
</evidence>
<dbReference type="InterPro" id="IPR018303">
    <property type="entry name" value="ATPase_P-typ_P_site"/>
</dbReference>
<feature type="transmembrane region" description="Helical" evidence="19">
    <location>
        <begin position="967"/>
        <end position="993"/>
    </location>
</feature>
<keyword evidence="12" id="KW-0460">Magnesium</keyword>
<evidence type="ECO:0000256" key="5">
    <source>
        <dbReference type="ARBA" id="ARBA00022448"/>
    </source>
</evidence>
<dbReference type="InterPro" id="IPR001757">
    <property type="entry name" value="P_typ_ATPase"/>
</dbReference>
<accession>A0A673GFF6</accession>
<dbReference type="SUPFAM" id="SSF56784">
    <property type="entry name" value="HAD-like"/>
    <property type="match status" value="1"/>
</dbReference>
<evidence type="ECO:0000256" key="8">
    <source>
        <dbReference type="ARBA" id="ARBA00022692"/>
    </source>
</evidence>
<feature type="transmembrane region" description="Helical" evidence="19">
    <location>
        <begin position="84"/>
        <end position="107"/>
    </location>
</feature>
<dbReference type="Proteomes" id="UP000472270">
    <property type="component" value="Unassembled WGS sequence"/>
</dbReference>
<evidence type="ECO:0000256" key="12">
    <source>
        <dbReference type="ARBA" id="ARBA00022842"/>
    </source>
</evidence>
<name>A0A673GFF6_9TELE</name>
<evidence type="ECO:0000256" key="16">
    <source>
        <dbReference type="ARBA" id="ARBA00023065"/>
    </source>
</evidence>
<dbReference type="InterPro" id="IPR006068">
    <property type="entry name" value="ATPase_P-typ_cation-transptr_C"/>
</dbReference>
<evidence type="ECO:0000256" key="11">
    <source>
        <dbReference type="ARBA" id="ARBA00022840"/>
    </source>
</evidence>
<evidence type="ECO:0000256" key="17">
    <source>
        <dbReference type="ARBA" id="ARBA00023136"/>
    </source>
</evidence>
<keyword evidence="15 19" id="KW-1133">Transmembrane helix</keyword>
<evidence type="ECO:0000313" key="21">
    <source>
        <dbReference type="Ensembl" id="ENSSRHP00000014210.1"/>
    </source>
</evidence>
<dbReference type="SUPFAM" id="SSF81653">
    <property type="entry name" value="Calcium ATPase, transduction domain A"/>
    <property type="match status" value="1"/>
</dbReference>
<evidence type="ECO:0000256" key="10">
    <source>
        <dbReference type="ARBA" id="ARBA00022837"/>
    </source>
</evidence>
<dbReference type="EC" id="7.2.2.10" evidence="19"/>
<evidence type="ECO:0000256" key="3">
    <source>
        <dbReference type="ARBA" id="ARBA00004477"/>
    </source>
</evidence>
<keyword evidence="16 19" id="KW-0406">Ion transport</keyword>
<feature type="transmembrane region" description="Helical" evidence="19">
    <location>
        <begin position="796"/>
        <end position="819"/>
    </location>
</feature>
<comment type="caution">
    <text evidence="19">Lacks conserved residue(s) required for the propagation of feature annotation.</text>
</comment>
<feature type="transmembrane region" description="Helical" evidence="19">
    <location>
        <begin position="60"/>
        <end position="78"/>
    </location>
</feature>
<dbReference type="InterPro" id="IPR036412">
    <property type="entry name" value="HAD-like_sf"/>
</dbReference>
<dbReference type="InterPro" id="IPR023299">
    <property type="entry name" value="ATPase_P-typ_cyto_dom_N"/>
</dbReference>
<organism evidence="21 22">
    <name type="scientific">Sinocyclocheilus rhinocerous</name>
    <dbReference type="NCBI Taxonomy" id="307959"/>
    <lineage>
        <taxon>Eukaryota</taxon>
        <taxon>Metazoa</taxon>
        <taxon>Chordata</taxon>
        <taxon>Craniata</taxon>
        <taxon>Vertebrata</taxon>
        <taxon>Euteleostomi</taxon>
        <taxon>Actinopterygii</taxon>
        <taxon>Neopterygii</taxon>
        <taxon>Teleostei</taxon>
        <taxon>Ostariophysi</taxon>
        <taxon>Cypriniformes</taxon>
        <taxon>Cyprinidae</taxon>
        <taxon>Cyprininae</taxon>
        <taxon>Sinocyclocheilus</taxon>
    </lineage>
</organism>
<sequence>MENAHTKTVEEVYSFFAVNESTGLGLEQVKRQREKWGPNELPAEEGKSLWELVVEQFEDLLVRILLLAACISFVLAWFEEGEETITAFVEPFVILLILIANAIVGVWQERNAENAIEALKEYEPEMGKVYRQDRKTVQRIKARDIVPGDIVEVAVIKHTDPVPDPRAVNQDKKNMLFSGTNIAAGKAVGVVVATGVNTEIGKIRDEMASTEQERTPLQQKLDEFGQQLSKVISLICIAVWIINIGHFSDPVHGGSWIRGAVYYFKIAVALAVAAIPEGLPAVITTCLALGTRRMAKKNAIVRSLPSVETLGCTSVICSDKTGTLTTNQMSVCRMFIVDQANGNSCSLKEFTITVLLPHMHTGNSKFRCSQYDALVEMATICALCNDSSLDYNEAKGVYEKVGEATETALTCLVEKMNVFDTQLKGLSKVERANSCNSVIKQLMKKEFTLEFSRDRKSMSVYCTPNKAHSSIGKMFVKGAPEGVIDRCTHIRVGGNKVALTAGVKEKIMSVIREYGTGRDTLRCLALATRDNPMSKESMVLEDSSRFIEYETDMTFVGCVGMLDPPRAEVAASIKLCRQAGIRVIMITGDNKGTAVAICRRVGIFGEDNDVSQMAYTGREFDDLSAATQREAVLTARCFARVEPSHKSKIVEFLQSHDEITAMTGDGVNDAPALKKAEIGIAMGSGTAVAKTASEMVLADDNFATIVAAVEEGRAIYNNMKQFIRYLISSNVGEVVCIFLTAALGFPEALIPVQLLWVNLVTDGLPATALGFNPPDLDIMSKPPRNAREPLISGWLFFRYLTIGCYVGAATVGAAAWWFIAAEDGPRVTIYQLSHFLQCAPDNPEFEGLKCDVFESPYPMTMALSVLVTIEMCNALNSVSENQSLLRMPPWENVWLLGAICLSMSLHFLILYVEPLPMIFQITPLNVTQWLTVLKISLPVILLDEVLKFVARNYLDKPKDLDSPKGKACLLSTCAEGISWPFVAFSLPLVLWIYSTDTNLAKMFWS</sequence>
<dbReference type="FunFam" id="2.70.150.10:FF:000160">
    <property type="entry name" value="Sarcoplasmic/endoplasmic reticulum calcium ATPase 1"/>
    <property type="match status" value="2"/>
</dbReference>
<feature type="transmembrane region" description="Helical" evidence="19">
    <location>
        <begin position="228"/>
        <end position="248"/>
    </location>
</feature>
<keyword evidence="9 19" id="KW-0547">Nucleotide-binding</keyword>
<keyword evidence="17 19" id="KW-0472">Membrane</keyword>
<reference evidence="21" key="2">
    <citation type="submission" date="2025-09" db="UniProtKB">
        <authorList>
            <consortium name="Ensembl"/>
        </authorList>
    </citation>
    <scope>IDENTIFICATION</scope>
</reference>
<feature type="transmembrane region" description="Helical" evidence="19">
    <location>
        <begin position="260"/>
        <end position="289"/>
    </location>
</feature>
<keyword evidence="8 19" id="KW-0812">Transmembrane</keyword>
<dbReference type="Gene3D" id="3.40.1110.10">
    <property type="entry name" value="Calcium-transporting ATPase, cytoplasmic domain N"/>
    <property type="match status" value="1"/>
</dbReference>
<evidence type="ECO:0000256" key="18">
    <source>
        <dbReference type="ARBA" id="ARBA00047282"/>
    </source>
</evidence>
<dbReference type="Gene3D" id="2.70.150.10">
    <property type="entry name" value="Calcium-transporting ATPase, cytoplasmic transduction domain A"/>
    <property type="match status" value="2"/>
</dbReference>
<dbReference type="SFLD" id="SFLDS00003">
    <property type="entry name" value="Haloacid_Dehalogenase"/>
    <property type="match status" value="1"/>
</dbReference>
<keyword evidence="14" id="KW-1278">Translocase</keyword>
<dbReference type="Pfam" id="PF13246">
    <property type="entry name" value="Cation_ATPase"/>
    <property type="match status" value="1"/>
</dbReference>
<dbReference type="SFLD" id="SFLDF00027">
    <property type="entry name" value="p-type_atpase"/>
    <property type="match status" value="1"/>
</dbReference>
<feature type="transmembrane region" description="Helical" evidence="19">
    <location>
        <begin position="722"/>
        <end position="745"/>
    </location>
</feature>
<dbReference type="Pfam" id="PF00122">
    <property type="entry name" value="E1-E2_ATPase"/>
    <property type="match status" value="1"/>
</dbReference>
<comment type="similarity">
    <text evidence="4 19">Belongs to the cation transport ATPase (P-type) (TC 3.A.3) family. Type IIA subfamily.</text>
</comment>
<dbReference type="SFLD" id="SFLDG00002">
    <property type="entry name" value="C1.7:_P-type_atpase_like"/>
    <property type="match status" value="1"/>
</dbReference>
<gene>
    <name evidence="21" type="primary">LOC107708348</name>
</gene>
<dbReference type="PANTHER" id="PTHR42861">
    <property type="entry name" value="CALCIUM-TRANSPORTING ATPASE"/>
    <property type="match status" value="1"/>
</dbReference>
<evidence type="ECO:0000256" key="1">
    <source>
        <dbReference type="ARBA" id="ARBA00001946"/>
    </source>
</evidence>
<dbReference type="SUPFAM" id="SSF81660">
    <property type="entry name" value="Metal cation-transporting ATPase, ATP-binding domain N"/>
    <property type="match status" value="1"/>
</dbReference>
<reference evidence="21" key="1">
    <citation type="submission" date="2025-08" db="UniProtKB">
        <authorList>
            <consortium name="Ensembl"/>
        </authorList>
    </citation>
    <scope>IDENTIFICATION</scope>
</reference>
<feature type="domain" description="Cation-transporting P-type ATPase N-terminal" evidence="20">
    <location>
        <begin position="3"/>
        <end position="77"/>
    </location>
</feature>
<proteinExistence type="inferred from homology"/>
<dbReference type="InterPro" id="IPR044492">
    <property type="entry name" value="P_typ_ATPase_HD_dom"/>
</dbReference>
<keyword evidence="11 19" id="KW-0067">ATP-binding</keyword>
<dbReference type="GO" id="GO:0016887">
    <property type="term" value="F:ATP hydrolysis activity"/>
    <property type="evidence" value="ECO:0007669"/>
    <property type="project" value="InterPro"/>
</dbReference>
<evidence type="ECO:0000256" key="15">
    <source>
        <dbReference type="ARBA" id="ARBA00022989"/>
    </source>
</evidence>
<dbReference type="NCBIfam" id="TIGR01494">
    <property type="entry name" value="ATPase_P-type"/>
    <property type="match status" value="2"/>
</dbReference>
<comment type="catalytic activity">
    <reaction evidence="18">
        <text>Ca(2+)(in) + ATP + H2O = Ca(2+)(out) + ADP + phosphate + H(+)</text>
        <dbReference type="Rhea" id="RHEA:18105"/>
        <dbReference type="ChEBI" id="CHEBI:15377"/>
        <dbReference type="ChEBI" id="CHEBI:15378"/>
        <dbReference type="ChEBI" id="CHEBI:29108"/>
        <dbReference type="ChEBI" id="CHEBI:30616"/>
        <dbReference type="ChEBI" id="CHEBI:43474"/>
        <dbReference type="ChEBI" id="CHEBI:456216"/>
        <dbReference type="EC" id="7.2.2.10"/>
    </reaction>
    <physiologicalReaction direction="left-to-right" evidence="18">
        <dbReference type="Rhea" id="RHEA:18106"/>
    </physiologicalReaction>
</comment>
<dbReference type="Pfam" id="PF00690">
    <property type="entry name" value="Cation_ATPase_N"/>
    <property type="match status" value="1"/>
</dbReference>
<dbReference type="GO" id="GO:0005524">
    <property type="term" value="F:ATP binding"/>
    <property type="evidence" value="ECO:0007669"/>
    <property type="project" value="UniProtKB-KW"/>
</dbReference>
<evidence type="ECO:0000256" key="19">
    <source>
        <dbReference type="RuleBase" id="RU361146"/>
    </source>
</evidence>